<evidence type="ECO:0000313" key="2">
    <source>
        <dbReference type="EMBL" id="KAH7115792.1"/>
    </source>
</evidence>
<dbReference type="AlphaFoldDB" id="A0A9P9DB72"/>
<feature type="compositionally biased region" description="Polar residues" evidence="1">
    <location>
        <begin position="185"/>
        <end position="194"/>
    </location>
</feature>
<proteinExistence type="predicted"/>
<sequence length="217" mass="23907">MDLSLSALFERLSGRTPGSTLSHLGLRTYNDVFNAANSNANPIPTASHATLQQNISNHILEVQPIGQPISHLGSRMDDNVSNAEKSNTSVVSMALHSTIQGGTSGHIPETQHTDPAYTMNTQIEAAESWISRPPPRSTTPAKLPSRLRGAPRKSRALRRRDARERKWGQMRETQQQRPLVAVGTPSVNSHQSFNPLPPREMRQQQVQQPKPAPVQLP</sequence>
<feature type="compositionally biased region" description="Basic residues" evidence="1">
    <location>
        <begin position="149"/>
        <end position="158"/>
    </location>
</feature>
<feature type="compositionally biased region" description="Basic and acidic residues" evidence="1">
    <location>
        <begin position="159"/>
        <end position="169"/>
    </location>
</feature>
<gene>
    <name evidence="2" type="ORF">B0J13DRAFT_653767</name>
</gene>
<evidence type="ECO:0000313" key="3">
    <source>
        <dbReference type="Proteomes" id="UP000717696"/>
    </source>
</evidence>
<reference evidence="2" key="1">
    <citation type="journal article" date="2021" name="Nat. Commun.">
        <title>Genetic determinants of endophytism in the Arabidopsis root mycobiome.</title>
        <authorList>
            <person name="Mesny F."/>
            <person name="Miyauchi S."/>
            <person name="Thiergart T."/>
            <person name="Pickel B."/>
            <person name="Atanasova L."/>
            <person name="Karlsson M."/>
            <person name="Huettel B."/>
            <person name="Barry K.W."/>
            <person name="Haridas S."/>
            <person name="Chen C."/>
            <person name="Bauer D."/>
            <person name="Andreopoulos W."/>
            <person name="Pangilinan J."/>
            <person name="LaButti K."/>
            <person name="Riley R."/>
            <person name="Lipzen A."/>
            <person name="Clum A."/>
            <person name="Drula E."/>
            <person name="Henrissat B."/>
            <person name="Kohler A."/>
            <person name="Grigoriev I.V."/>
            <person name="Martin F.M."/>
            <person name="Hacquard S."/>
        </authorList>
    </citation>
    <scope>NUCLEOTIDE SEQUENCE</scope>
    <source>
        <strain evidence="2">MPI-CAGE-AT-0021</strain>
    </source>
</reference>
<organism evidence="2 3">
    <name type="scientific">Dactylonectria estremocensis</name>
    <dbReference type="NCBI Taxonomy" id="1079267"/>
    <lineage>
        <taxon>Eukaryota</taxon>
        <taxon>Fungi</taxon>
        <taxon>Dikarya</taxon>
        <taxon>Ascomycota</taxon>
        <taxon>Pezizomycotina</taxon>
        <taxon>Sordariomycetes</taxon>
        <taxon>Hypocreomycetidae</taxon>
        <taxon>Hypocreales</taxon>
        <taxon>Nectriaceae</taxon>
        <taxon>Dactylonectria</taxon>
    </lineage>
</organism>
<keyword evidence="3" id="KW-1185">Reference proteome</keyword>
<feature type="region of interest" description="Disordered" evidence="1">
    <location>
        <begin position="126"/>
        <end position="217"/>
    </location>
</feature>
<evidence type="ECO:0000256" key="1">
    <source>
        <dbReference type="SAM" id="MobiDB-lite"/>
    </source>
</evidence>
<dbReference type="EMBL" id="JAGMUU010000037">
    <property type="protein sequence ID" value="KAH7115792.1"/>
    <property type="molecule type" value="Genomic_DNA"/>
</dbReference>
<protein>
    <submittedName>
        <fullName evidence="2">Uncharacterized protein</fullName>
    </submittedName>
</protein>
<dbReference type="OrthoDB" id="10434263at2759"/>
<accession>A0A9P9DB72</accession>
<comment type="caution">
    <text evidence="2">The sequence shown here is derived from an EMBL/GenBank/DDBJ whole genome shotgun (WGS) entry which is preliminary data.</text>
</comment>
<dbReference type="Proteomes" id="UP000717696">
    <property type="component" value="Unassembled WGS sequence"/>
</dbReference>
<name>A0A9P9DB72_9HYPO</name>